<name>A0ABN8ZQH8_RANTA</name>
<evidence type="ECO:0000313" key="1">
    <source>
        <dbReference type="EMBL" id="CAI9176197.1"/>
    </source>
</evidence>
<reference evidence="1" key="1">
    <citation type="submission" date="2023-04" db="EMBL/GenBank/DDBJ databases">
        <authorList>
            <consortium name="ELIXIR-Norway"/>
        </authorList>
    </citation>
    <scope>NUCLEOTIDE SEQUENCE [LARGE SCALE GENOMIC DNA]</scope>
</reference>
<dbReference type="EMBL" id="OX459942">
    <property type="protein sequence ID" value="CAI9176197.1"/>
    <property type="molecule type" value="Genomic_DNA"/>
</dbReference>
<evidence type="ECO:0000313" key="2">
    <source>
        <dbReference type="Proteomes" id="UP001176941"/>
    </source>
</evidence>
<protein>
    <submittedName>
        <fullName evidence="1">Uncharacterized protein</fullName>
    </submittedName>
</protein>
<gene>
    <name evidence="1" type="ORF">MRATA1EN1_LOCUS25159</name>
</gene>
<keyword evidence="2" id="KW-1185">Reference proteome</keyword>
<proteinExistence type="predicted"/>
<dbReference type="Proteomes" id="UP001176941">
    <property type="component" value="Chromosome 6"/>
</dbReference>
<sequence>MGKSGSVSCGVTAPFCWILVCTRFCLHPPRVYFPVLYKFWQLYGGLMVTSSKKAYTMPKSAAPRAPAPAAVHCRPAPPQETLKHSSVSVSVGFLGPGANNICLSPPSISGRNGV</sequence>
<accession>A0ABN8ZQH8</accession>
<organism evidence="1 2">
    <name type="scientific">Rangifer tarandus platyrhynchus</name>
    <name type="common">Svalbard reindeer</name>
    <dbReference type="NCBI Taxonomy" id="3082113"/>
    <lineage>
        <taxon>Eukaryota</taxon>
        <taxon>Metazoa</taxon>
        <taxon>Chordata</taxon>
        <taxon>Craniata</taxon>
        <taxon>Vertebrata</taxon>
        <taxon>Euteleostomi</taxon>
        <taxon>Mammalia</taxon>
        <taxon>Eutheria</taxon>
        <taxon>Laurasiatheria</taxon>
        <taxon>Artiodactyla</taxon>
        <taxon>Ruminantia</taxon>
        <taxon>Pecora</taxon>
        <taxon>Cervidae</taxon>
        <taxon>Odocoileinae</taxon>
        <taxon>Rangifer</taxon>
    </lineage>
</organism>